<organism evidence="1 4">
    <name type="scientific">Streptomyces radicis</name>
    <dbReference type="NCBI Taxonomy" id="1750517"/>
    <lineage>
        <taxon>Bacteria</taxon>
        <taxon>Bacillati</taxon>
        <taxon>Actinomycetota</taxon>
        <taxon>Actinomycetes</taxon>
        <taxon>Kitasatosporales</taxon>
        <taxon>Streptomycetaceae</taxon>
        <taxon>Streptomyces</taxon>
    </lineage>
</organism>
<proteinExistence type="predicted"/>
<evidence type="ECO:0000313" key="3">
    <source>
        <dbReference type="Proteomes" id="UP000268652"/>
    </source>
</evidence>
<evidence type="ECO:0000313" key="4">
    <source>
        <dbReference type="Proteomes" id="UP000275024"/>
    </source>
</evidence>
<accession>A0A3A9WA33</accession>
<comment type="caution">
    <text evidence="1">The sequence shown here is derived from an EMBL/GenBank/DDBJ whole genome shotgun (WGS) entry which is preliminary data.</text>
</comment>
<dbReference type="AlphaFoldDB" id="A0A3A9WA33"/>
<evidence type="ECO:0000313" key="2">
    <source>
        <dbReference type="EMBL" id="RKN24483.1"/>
    </source>
</evidence>
<protein>
    <submittedName>
        <fullName evidence="1">Uncharacterized protein</fullName>
    </submittedName>
</protein>
<dbReference type="Proteomes" id="UP000268652">
    <property type="component" value="Unassembled WGS sequence"/>
</dbReference>
<sequence length="256" mass="25069">MDPCHGADGAGGGAGPWHVDRMISILSGARWRGARGARRGALCATALLAAVTGAAPAWAGAADPADPGSSGGLGAFARLGQRPDEPGALALAEGQATYPAGPRRVSLATVAFGEAGSAHDVTASASGDAATGRVRARAGVGDAALDLETVRLRVGAVHAECSAAPGSAPLGSATVEGAAIAVRGARDVALEPRPAPGTTVALPGGAGRAYLNERITEADGALTVHALRLRVGDREVTLGSVTCRPGTGAADQEDPA</sequence>
<dbReference type="EMBL" id="RBDX01000006">
    <property type="protein sequence ID" value="RKN10141.1"/>
    <property type="molecule type" value="Genomic_DNA"/>
</dbReference>
<dbReference type="Proteomes" id="UP000275024">
    <property type="component" value="Unassembled WGS sequence"/>
</dbReference>
<keyword evidence="3" id="KW-1185">Reference proteome</keyword>
<evidence type="ECO:0000313" key="1">
    <source>
        <dbReference type="EMBL" id="RKN10141.1"/>
    </source>
</evidence>
<dbReference type="EMBL" id="RBDY01000006">
    <property type="protein sequence ID" value="RKN24483.1"/>
    <property type="molecule type" value="Genomic_DNA"/>
</dbReference>
<gene>
    <name evidence="2" type="ORF">D7318_11490</name>
    <name evidence="1" type="ORF">D7319_10310</name>
</gene>
<name>A0A3A9WA33_9ACTN</name>
<reference evidence="3 4" key="1">
    <citation type="submission" date="2018-09" db="EMBL/GenBank/DDBJ databases">
        <title>Streptomyces sp. nov. DS1-2, an endophytic actinomycete isolated from roots of Dendrobium scabrilingue.</title>
        <authorList>
            <person name="Kuncharoen N."/>
            <person name="Kudo T."/>
            <person name="Ohkuma M."/>
            <person name="Yuki M."/>
            <person name="Tanasupawat S."/>
        </authorList>
    </citation>
    <scope>NUCLEOTIDE SEQUENCE [LARGE SCALE GENOMIC DNA]</scope>
    <source>
        <strain evidence="1 4">AZ1-7</strain>
        <strain evidence="2 3">DS1-2</strain>
    </source>
</reference>